<dbReference type="EMBL" id="JAHLOQ010000002">
    <property type="protein sequence ID" value="MBU5335039.1"/>
    <property type="molecule type" value="Genomic_DNA"/>
</dbReference>
<protein>
    <submittedName>
        <fullName evidence="8">Cation-translocating P-type ATPase</fullName>
    </submittedName>
</protein>
<dbReference type="RefSeq" id="WP_216568206.1">
    <property type="nucleotide sequence ID" value="NZ_JAHLOQ010000002.1"/>
</dbReference>
<dbReference type="NCBIfam" id="TIGR01494">
    <property type="entry name" value="ATPase_P-type"/>
    <property type="match status" value="2"/>
</dbReference>
<evidence type="ECO:0000256" key="3">
    <source>
        <dbReference type="ARBA" id="ARBA00022692"/>
    </source>
</evidence>
<feature type="transmembrane region" description="Helical" evidence="6">
    <location>
        <begin position="268"/>
        <end position="292"/>
    </location>
</feature>
<dbReference type="SFLD" id="SFLDG00002">
    <property type="entry name" value="C1.7:_P-type_atpase_like"/>
    <property type="match status" value="1"/>
</dbReference>
<evidence type="ECO:0000256" key="5">
    <source>
        <dbReference type="ARBA" id="ARBA00023136"/>
    </source>
</evidence>
<comment type="subcellular location">
    <subcellularLocation>
        <location evidence="1">Cell membrane</location>
        <topology evidence="1">Multi-pass membrane protein</topology>
    </subcellularLocation>
</comment>
<dbReference type="SMART" id="SM00831">
    <property type="entry name" value="Cation_ATPase_N"/>
    <property type="match status" value="1"/>
</dbReference>
<feature type="transmembrane region" description="Helical" evidence="6">
    <location>
        <begin position="789"/>
        <end position="807"/>
    </location>
</feature>
<dbReference type="InterPro" id="IPR018303">
    <property type="entry name" value="ATPase_P-typ_P_site"/>
</dbReference>
<dbReference type="Pfam" id="PF00689">
    <property type="entry name" value="Cation_ATPase_C"/>
    <property type="match status" value="1"/>
</dbReference>
<feature type="transmembrane region" description="Helical" evidence="6">
    <location>
        <begin position="766"/>
        <end position="783"/>
    </location>
</feature>
<comment type="caution">
    <text evidence="8">The sequence shown here is derived from an EMBL/GenBank/DDBJ whole genome shotgun (WGS) entry which is preliminary data.</text>
</comment>
<feature type="transmembrane region" description="Helical" evidence="6">
    <location>
        <begin position="860"/>
        <end position="880"/>
    </location>
</feature>
<dbReference type="PROSITE" id="PS00154">
    <property type="entry name" value="ATPASE_E1_E2"/>
    <property type="match status" value="1"/>
</dbReference>
<reference evidence="8 9" key="1">
    <citation type="submission" date="2021-06" db="EMBL/GenBank/DDBJ databases">
        <authorList>
            <person name="Sun Q."/>
            <person name="Li D."/>
        </authorList>
    </citation>
    <scope>NUCLEOTIDE SEQUENCE [LARGE SCALE GENOMIC DNA]</scope>
    <source>
        <strain evidence="8 9">N19</strain>
    </source>
</reference>
<feature type="transmembrane region" description="Helical" evidence="6">
    <location>
        <begin position="719"/>
        <end position="738"/>
    </location>
</feature>
<evidence type="ECO:0000259" key="7">
    <source>
        <dbReference type="SMART" id="SM00831"/>
    </source>
</evidence>
<feature type="transmembrane region" description="Helical" evidence="6">
    <location>
        <begin position="53"/>
        <end position="72"/>
    </location>
</feature>
<keyword evidence="2" id="KW-1003">Cell membrane</keyword>
<evidence type="ECO:0000313" key="8">
    <source>
        <dbReference type="EMBL" id="MBU5335039.1"/>
    </source>
</evidence>
<organism evidence="8 9">
    <name type="scientific">Intestinibacter bartlettii</name>
    <dbReference type="NCBI Taxonomy" id="261299"/>
    <lineage>
        <taxon>Bacteria</taxon>
        <taxon>Bacillati</taxon>
        <taxon>Bacillota</taxon>
        <taxon>Clostridia</taxon>
        <taxon>Peptostreptococcales</taxon>
        <taxon>Peptostreptococcaceae</taxon>
        <taxon>Intestinibacter</taxon>
    </lineage>
</organism>
<feature type="transmembrane region" description="Helical" evidence="6">
    <location>
        <begin position="78"/>
        <end position="94"/>
    </location>
</feature>
<evidence type="ECO:0000313" key="9">
    <source>
        <dbReference type="Proteomes" id="UP001196301"/>
    </source>
</evidence>
<sequence length="886" mass="96640">MFYQKNSVQVLNDLDSNLTGLTQEEAKLRLEKYGLNALQEKPKTPTWKLFLESFKDPLVVILLIAAMTQVFLGDTVESLIIFTVLGINAVLGVVQTKKAESSLDSLKKLSVPEAKVIRNGEKLTISSEKLVPGDIVLLEAGDYVPADGRIIEAQTLKVIEGMLTGESEPVLKNSDTINEDCALGDQRNMVFSGSMVVYGRATYVVTSCGMNTEVGKIANLLETAQNKQTPLQQKLDDFGKKLGIAIVFLAGLIFALEVFRGGNLMNSFMFAIAIAVAAIPEALTSIVTIVLASGTNIMAKKQSIIRKLPAVETLGSTSVICTDKTGTLTQNKMTVVETYLYGPDSDKFNGFDYIKDYNVTNNNTKSHSDEIAVSGCVLQERYLNLSSILCNDSDINEKGVEIGDPTEVALINYAEKYNIDYKAIREEYIRISEIPFDSDRKLMTTINSVDGESIMFTKGAPDVIFSRCKYALKYNEVVEISDEILDEYRKVNENFSNRALRVLAFAYKKVPDGFEPSLDDEENLILIGLMAMIDPPREEVFDAVKEAKSSGIKTIMITGDHKTTAAAIAREIGIMEKDDLALTGKELDALTDDELDNKLEKISVYARVSPENKIRIVKAWQKKGKVTAMTGDGVNDAPALKQANIGIGMGSGTEVAKDASAMVLVDDNFATIVNAIEVGRTVYNNIKKAITYLFSGNLGGIIAILFAVFAGWANPFTTIQLLFINLVTDSLPAISLGFEKPEKDTMNKPPRDPNESILCKNTLKVVLTRGSIIGLVTILAQYIGMQTSASLGAAMAFITITLSRIIQTFAARSNSETIFSLGITSNKYSLGAVIVCLGMLSLTFLPFMRGIFAIPATFELVNLGVCLALAITAVICMEASKFIKRK</sequence>
<dbReference type="SFLD" id="SFLDS00003">
    <property type="entry name" value="Haloacid_Dehalogenase"/>
    <property type="match status" value="1"/>
</dbReference>
<keyword evidence="5 6" id="KW-0472">Membrane</keyword>
<dbReference type="CDD" id="cd02089">
    <property type="entry name" value="P-type_ATPase_Ca_prok"/>
    <property type="match status" value="1"/>
</dbReference>
<feature type="domain" description="Cation-transporting P-type ATPase N-terminal" evidence="7">
    <location>
        <begin position="1"/>
        <end position="74"/>
    </location>
</feature>
<dbReference type="Pfam" id="PF08282">
    <property type="entry name" value="Hydrolase_3"/>
    <property type="match status" value="1"/>
</dbReference>
<keyword evidence="9" id="KW-1185">Reference proteome</keyword>
<evidence type="ECO:0000256" key="1">
    <source>
        <dbReference type="ARBA" id="ARBA00004651"/>
    </source>
</evidence>
<dbReference type="InterPro" id="IPR044492">
    <property type="entry name" value="P_typ_ATPase_HD_dom"/>
</dbReference>
<feature type="transmembrane region" description="Helical" evidence="6">
    <location>
        <begin position="828"/>
        <end position="848"/>
    </location>
</feature>
<evidence type="ECO:0000256" key="6">
    <source>
        <dbReference type="SAM" id="Phobius"/>
    </source>
</evidence>
<dbReference type="InterPro" id="IPR050510">
    <property type="entry name" value="Cation_transp_ATPase_P-type"/>
</dbReference>
<evidence type="ECO:0000256" key="4">
    <source>
        <dbReference type="ARBA" id="ARBA00022989"/>
    </source>
</evidence>
<dbReference type="InterPro" id="IPR006068">
    <property type="entry name" value="ATPase_P-typ_cation-transptr_C"/>
</dbReference>
<dbReference type="InterPro" id="IPR059000">
    <property type="entry name" value="ATPase_P-type_domA"/>
</dbReference>
<keyword evidence="3 6" id="KW-0812">Transmembrane</keyword>
<feature type="transmembrane region" description="Helical" evidence="6">
    <location>
        <begin position="690"/>
        <end position="713"/>
    </location>
</feature>
<proteinExistence type="predicted"/>
<dbReference type="PANTHER" id="PTHR43294">
    <property type="entry name" value="SODIUM/POTASSIUM-TRANSPORTING ATPASE SUBUNIT ALPHA"/>
    <property type="match status" value="1"/>
</dbReference>
<dbReference type="Pfam" id="PF13246">
    <property type="entry name" value="Cation_ATPase"/>
    <property type="match status" value="1"/>
</dbReference>
<dbReference type="Pfam" id="PF00690">
    <property type="entry name" value="Cation_ATPase_N"/>
    <property type="match status" value="1"/>
</dbReference>
<feature type="transmembrane region" description="Helical" evidence="6">
    <location>
        <begin position="242"/>
        <end position="262"/>
    </location>
</feature>
<name>A0ABS6DTV3_9FIRM</name>
<dbReference type="Pfam" id="PF00122">
    <property type="entry name" value="E1-E2_ATPase"/>
    <property type="match status" value="1"/>
</dbReference>
<accession>A0ABS6DTV3</accession>
<dbReference type="SFLD" id="SFLDF00027">
    <property type="entry name" value="p-type_atpase"/>
    <property type="match status" value="1"/>
</dbReference>
<evidence type="ECO:0000256" key="2">
    <source>
        <dbReference type="ARBA" id="ARBA00022475"/>
    </source>
</evidence>
<dbReference type="PANTHER" id="PTHR43294:SF21">
    <property type="entry name" value="CATION TRANSPORTING ATPASE"/>
    <property type="match status" value="1"/>
</dbReference>
<dbReference type="Proteomes" id="UP001196301">
    <property type="component" value="Unassembled WGS sequence"/>
</dbReference>
<dbReference type="InterPro" id="IPR004014">
    <property type="entry name" value="ATPase_P-typ_cation-transptr_N"/>
</dbReference>
<gene>
    <name evidence="8" type="ORF">KQI20_01180</name>
</gene>
<keyword evidence="4 6" id="KW-1133">Transmembrane helix</keyword>
<dbReference type="InterPro" id="IPR001757">
    <property type="entry name" value="P_typ_ATPase"/>
</dbReference>